<dbReference type="Pfam" id="PF01593">
    <property type="entry name" value="Amino_oxidase"/>
    <property type="match status" value="1"/>
</dbReference>
<protein>
    <submittedName>
        <fullName evidence="7">Putative Amine oxidase, flavin-containing superfamily</fullName>
    </submittedName>
</protein>
<dbReference type="Proteomes" id="UP000250796">
    <property type="component" value="Chromosome MESINF"/>
</dbReference>
<dbReference type="Gene3D" id="3.50.50.60">
    <property type="entry name" value="FAD/NAD(P)-binding domain"/>
    <property type="match status" value="2"/>
</dbReference>
<keyword evidence="4" id="KW-0521">NADP</keyword>
<dbReference type="AlphaFoldDB" id="A0A7Z7PQX5"/>
<dbReference type="InterPro" id="IPR036188">
    <property type="entry name" value="FAD/NAD-bd_sf"/>
</dbReference>
<evidence type="ECO:0000256" key="2">
    <source>
        <dbReference type="ARBA" id="ARBA00022729"/>
    </source>
</evidence>
<dbReference type="PANTHER" id="PTHR46091">
    <property type="entry name" value="BLR7054 PROTEIN"/>
    <property type="match status" value="1"/>
</dbReference>
<keyword evidence="1" id="KW-0285">Flavoprotein</keyword>
<dbReference type="GO" id="GO:0016491">
    <property type="term" value="F:oxidoreductase activity"/>
    <property type="evidence" value="ECO:0007669"/>
    <property type="project" value="InterPro"/>
</dbReference>
<evidence type="ECO:0000256" key="5">
    <source>
        <dbReference type="ARBA" id="ARBA00023027"/>
    </source>
</evidence>
<feature type="domain" description="Amine oxidase" evidence="6">
    <location>
        <begin position="12"/>
        <end position="506"/>
    </location>
</feature>
<dbReference type="EMBL" id="LS974202">
    <property type="protein sequence ID" value="SSC12919.1"/>
    <property type="molecule type" value="Genomic_DNA"/>
</dbReference>
<evidence type="ECO:0000259" key="6">
    <source>
        <dbReference type="Pfam" id="PF01593"/>
    </source>
</evidence>
<dbReference type="InterPro" id="IPR002937">
    <property type="entry name" value="Amino_oxidase"/>
</dbReference>
<reference evidence="7 8" key="1">
    <citation type="submission" date="2017-01" db="EMBL/GenBank/DDBJ databases">
        <authorList>
            <person name="Erauso G."/>
        </authorList>
    </citation>
    <scope>NUCLEOTIDE SEQUENCE [LARGE SCALE GENOMIC DNA]</scope>
    <source>
        <strain evidence="7">MESINF1</strain>
    </source>
</reference>
<dbReference type="KEGG" id="minf:MESINF_1475"/>
<keyword evidence="5" id="KW-0520">NAD</keyword>
<gene>
    <name evidence="7" type="ORF">MESINF_1475</name>
</gene>
<keyword evidence="2" id="KW-0732">Signal</keyword>
<name>A0A7Z7PQX5_9BACT</name>
<proteinExistence type="predicted"/>
<evidence type="ECO:0000313" key="7">
    <source>
        <dbReference type="EMBL" id="SSC12919.1"/>
    </source>
</evidence>
<keyword evidence="8" id="KW-1185">Reference proteome</keyword>
<dbReference type="RefSeq" id="WP_169699136.1">
    <property type="nucleotide sequence ID" value="NZ_LS974202.1"/>
</dbReference>
<organism evidence="7 8">
    <name type="scientific">Mesotoga infera</name>
    <dbReference type="NCBI Taxonomy" id="1236046"/>
    <lineage>
        <taxon>Bacteria</taxon>
        <taxon>Thermotogati</taxon>
        <taxon>Thermotogota</taxon>
        <taxon>Thermotogae</taxon>
        <taxon>Kosmotogales</taxon>
        <taxon>Kosmotogaceae</taxon>
        <taxon>Mesotoga</taxon>
    </lineage>
</organism>
<keyword evidence="3" id="KW-0274">FAD</keyword>
<dbReference type="InterPro" id="IPR052206">
    <property type="entry name" value="Retinol_saturase"/>
</dbReference>
<evidence type="ECO:0000256" key="1">
    <source>
        <dbReference type="ARBA" id="ARBA00022630"/>
    </source>
</evidence>
<accession>A0A7Z7PQX5</accession>
<dbReference type="PROSITE" id="PS51257">
    <property type="entry name" value="PROKAR_LIPOPROTEIN"/>
    <property type="match status" value="1"/>
</dbReference>
<evidence type="ECO:0000256" key="4">
    <source>
        <dbReference type="ARBA" id="ARBA00022857"/>
    </source>
</evidence>
<dbReference type="PANTHER" id="PTHR46091:SF3">
    <property type="entry name" value="AMINE OXIDASE DOMAIN-CONTAINING PROTEIN"/>
    <property type="match status" value="1"/>
</dbReference>
<dbReference type="SUPFAM" id="SSF51905">
    <property type="entry name" value="FAD/NAD(P)-binding domain"/>
    <property type="match status" value="1"/>
</dbReference>
<sequence>MKYDCIVIGAGISGLSCAAFIAKAGKKVILIERSEKPGGYFSSFEYNGYHFDSGIKAVENAGLLFPMLENFGIMDKLNFVKNRVYAGFEDKVFSMESDESLLEYFDFLGERFPESRSGIEDLLKEMEELNSFMGSLSGMSGPLYGKTTFLTKLKSIPWFLKNGKKLLGFLKKLKYNNIPFRDFLKVRIPDDELVSIIDEPFFEGTPAFFGLAYPTVFRDYFYPRGGIEQIPLELAEFIRKSGGTVLTNTEVTKILLERSSPAGVVTDTGQEIESPVIVNAADAKRLYNKLLPENSVDLDFLQRLNRAQVSDSVFSVFMGVDTAPENLDQHVEHIIYVPAAAKYCDYESPEYFKTTGMEISIPCMRDPSLAPAGKTGIILNVNTTQKAMNGWGRSVSRAEYERLKEQAADDVMANFFRLYPSLKEKIEFRIVSTPFTMEEKTLNSGGSITGWNYHPSETFPLRDFRKMKRSIDTPVRNLFQIGQWSFDPAGVPVCLITAKLAADRVLNISRT</sequence>
<evidence type="ECO:0000313" key="8">
    <source>
        <dbReference type="Proteomes" id="UP000250796"/>
    </source>
</evidence>
<evidence type="ECO:0000256" key="3">
    <source>
        <dbReference type="ARBA" id="ARBA00022827"/>
    </source>
</evidence>